<dbReference type="InterPro" id="IPR001590">
    <property type="entry name" value="Peptidase_M12B"/>
</dbReference>
<dbReference type="PROSITE" id="PS50214">
    <property type="entry name" value="DISINTEGRIN_2"/>
    <property type="match status" value="1"/>
</dbReference>
<dbReference type="SUPFAM" id="SSF57552">
    <property type="entry name" value="Blood coagulation inhibitor (disintegrin)"/>
    <property type="match status" value="1"/>
</dbReference>
<accession>A0A077X0C6</accession>
<dbReference type="Pfam" id="PF13688">
    <property type="entry name" value="Reprolysin_5"/>
    <property type="match status" value="1"/>
</dbReference>
<dbReference type="Pfam" id="PF00200">
    <property type="entry name" value="Disintegrin"/>
    <property type="match status" value="1"/>
</dbReference>
<comment type="caution">
    <text evidence="4">Lacks conserved residue(s) required for the propagation of feature annotation.</text>
</comment>
<feature type="region of interest" description="Disordered" evidence="5">
    <location>
        <begin position="856"/>
        <end position="876"/>
    </location>
</feature>
<dbReference type="SMART" id="SM00050">
    <property type="entry name" value="DISIN"/>
    <property type="match status" value="1"/>
</dbReference>
<feature type="compositionally biased region" description="Basic residues" evidence="5">
    <location>
        <begin position="865"/>
        <end position="876"/>
    </location>
</feature>
<keyword evidence="7" id="KW-0732">Signal</keyword>
<dbReference type="Gene3D" id="4.10.70.10">
    <property type="entry name" value="Disintegrin domain"/>
    <property type="match status" value="1"/>
</dbReference>
<keyword evidence="4" id="KW-0862">Zinc</keyword>
<dbReference type="GO" id="GO:0006508">
    <property type="term" value="P:proteolysis"/>
    <property type="evidence" value="ECO:0007669"/>
    <property type="project" value="InterPro"/>
</dbReference>
<evidence type="ECO:0000313" key="10">
    <source>
        <dbReference type="EMBL" id="CDS13010.1"/>
    </source>
</evidence>
<evidence type="ECO:0000256" key="4">
    <source>
        <dbReference type="PROSITE-ProRule" id="PRU00276"/>
    </source>
</evidence>
<gene>
    <name evidence="10" type="ORF">LRAMOSA05194</name>
</gene>
<dbReference type="PANTHER" id="PTHR11905">
    <property type="entry name" value="ADAM A DISINTEGRIN AND METALLOPROTEASE DOMAIN"/>
    <property type="match status" value="1"/>
</dbReference>
<dbReference type="SUPFAM" id="SSF55486">
    <property type="entry name" value="Metalloproteases ('zincins'), catalytic domain"/>
    <property type="match status" value="1"/>
</dbReference>
<reference evidence="10" key="1">
    <citation type="journal article" date="2014" name="Genome Announc.">
        <title>De novo whole-genome sequence and genome annotation of Lichtheimia ramosa.</title>
        <authorList>
            <person name="Linde J."/>
            <person name="Schwartze V."/>
            <person name="Binder U."/>
            <person name="Lass-Florl C."/>
            <person name="Voigt K."/>
            <person name="Horn F."/>
        </authorList>
    </citation>
    <scope>NUCLEOTIDE SEQUENCE</scope>
    <source>
        <strain evidence="10">JMRC FSU:6197</strain>
    </source>
</reference>
<feature type="binding site" evidence="4">
    <location>
        <position position="426"/>
    </location>
    <ligand>
        <name>Zn(2+)</name>
        <dbReference type="ChEBI" id="CHEBI:29105"/>
        <note>catalytic</note>
    </ligand>
</feature>
<evidence type="ECO:0000256" key="6">
    <source>
        <dbReference type="SAM" id="Phobius"/>
    </source>
</evidence>
<evidence type="ECO:0000256" key="1">
    <source>
        <dbReference type="ARBA" id="ARBA00023157"/>
    </source>
</evidence>
<comment type="function">
    <text evidence="2">Probable zinc protease.</text>
</comment>
<keyword evidence="6" id="KW-0812">Transmembrane</keyword>
<evidence type="ECO:0000256" key="3">
    <source>
        <dbReference type="ARBA" id="ARBA00074021"/>
    </source>
</evidence>
<dbReference type="Gene3D" id="3.40.390.10">
    <property type="entry name" value="Collagenase (Catalytic Domain)"/>
    <property type="match status" value="1"/>
</dbReference>
<dbReference type="PANTHER" id="PTHR11905:SF159">
    <property type="entry name" value="ADAM METALLOPROTEASE"/>
    <property type="match status" value="1"/>
</dbReference>
<feature type="domain" description="Disintegrin" evidence="8">
    <location>
        <begin position="505"/>
        <end position="590"/>
    </location>
</feature>
<feature type="signal peptide" evidence="7">
    <location>
        <begin position="1"/>
        <end position="21"/>
    </location>
</feature>
<feature type="active site" evidence="4">
    <location>
        <position position="423"/>
    </location>
</feature>
<feature type="domain" description="Peptidase M12B" evidence="9">
    <location>
        <begin position="267"/>
        <end position="483"/>
    </location>
</feature>
<dbReference type="InterPro" id="IPR024079">
    <property type="entry name" value="MetalloPept_cat_dom_sf"/>
</dbReference>
<feature type="compositionally biased region" description="Polar residues" evidence="5">
    <location>
        <begin position="755"/>
        <end position="774"/>
    </location>
</feature>
<keyword evidence="4" id="KW-0479">Metal-binding</keyword>
<keyword evidence="6" id="KW-1133">Transmembrane helix</keyword>
<evidence type="ECO:0000256" key="7">
    <source>
        <dbReference type="SAM" id="SignalP"/>
    </source>
</evidence>
<dbReference type="AlphaFoldDB" id="A0A077X0C6"/>
<organism evidence="10">
    <name type="scientific">Lichtheimia ramosa</name>
    <dbReference type="NCBI Taxonomy" id="688394"/>
    <lineage>
        <taxon>Eukaryota</taxon>
        <taxon>Fungi</taxon>
        <taxon>Fungi incertae sedis</taxon>
        <taxon>Mucoromycota</taxon>
        <taxon>Mucoromycotina</taxon>
        <taxon>Mucoromycetes</taxon>
        <taxon>Mucorales</taxon>
        <taxon>Lichtheimiaceae</taxon>
        <taxon>Lichtheimia</taxon>
    </lineage>
</organism>
<dbReference type="GO" id="GO:0004222">
    <property type="term" value="F:metalloendopeptidase activity"/>
    <property type="evidence" value="ECO:0007669"/>
    <property type="project" value="InterPro"/>
</dbReference>
<dbReference type="GO" id="GO:0046872">
    <property type="term" value="F:metal ion binding"/>
    <property type="evidence" value="ECO:0007669"/>
    <property type="project" value="UniProtKB-KW"/>
</dbReference>
<sequence>MAFYLLLAVFLSIQFFTCVHGSSLLPQRISRIESVTDPKLSILTPSSSNDKRSSLVQHTDSFTLQFTAYDTLYTLYLAPNLDLFHTNATTRIFNSQDEDEEDIEETLEPSEYRIFRGHVISQEQNSWARIILHEYEETLVFEGAFMVDYDIYHIKSNTNFRLTRRHDDPIASSNPAMIIYRDSDNVIDPSSSITLDKRKKYFRKGNSSDFMCAMEDMEFNQLLTGIRHHNNNNSNSIPSATPMDPDHMMKRAMSMTPNTNGCPSTRRIAYMGVVADCTYVQSYGSIRLARLQILNNWNIASAVYERTFNISLGLIYIQMSTADCPRHPSSSAAWNQKCSSFYTINDRLSDFSLWRGKRGDDGAALWHLMTKCATGVKVGIAWLSQLCETQVSQQIEENGASEWVSGTGVSSITRDEWKVVAHEVGHGFGAIHDCTAQTCPCTSSGCSCCPLSDDTCSAGDTYLMNPTSNVTSEDFSPCSISDICGSFPNIGYCLKSPDLRDTTSFTLCGNGILEPGEECDSGLTDSACCHAKTCKLKPGAKCDDYSQQCCLNCTMATAGTVCRPAVSECDIAEYCTGDSFSCPADQVEENGSPCGNNTMQCASGVCTSRDEQCIARGMRLGVTKDCSFQHDSCQISCADPTDPGNCLVLSGVFLDGTECGLASFCEKGKCVSTGALNTLKAWVAQNKQIAIPIFLFGSLIILALLGWLAWFLVRRHRRNRLATAKDKDSRPPSTVHSVVVFGDENSRARRRHSHTGSSFHEPFQSSTTGNNARTANENTTSALFASSSPPTTRQEIWEMQPISADKTTTFTNPFIATTKASHLEDSPIAMNTTAAEFGGGGYTDTFSYLDNPDSSAVALDSGSNGHRHRRVKSTTT</sequence>
<dbReference type="InterPro" id="IPR036436">
    <property type="entry name" value="Disintegrin_dom_sf"/>
</dbReference>
<evidence type="ECO:0000259" key="9">
    <source>
        <dbReference type="PROSITE" id="PS50215"/>
    </source>
</evidence>
<evidence type="ECO:0000256" key="2">
    <source>
        <dbReference type="ARBA" id="ARBA00056552"/>
    </source>
</evidence>
<evidence type="ECO:0000256" key="5">
    <source>
        <dbReference type="SAM" id="MobiDB-lite"/>
    </source>
</evidence>
<feature type="region of interest" description="Disordered" evidence="5">
    <location>
        <begin position="746"/>
        <end position="774"/>
    </location>
</feature>
<protein>
    <recommendedName>
        <fullName evidence="3">Disintegrin and metalloproteinase domain-containing protein B</fullName>
    </recommendedName>
</protein>
<feature type="binding site" evidence="4">
    <location>
        <position position="432"/>
    </location>
    <ligand>
        <name>Zn(2+)</name>
        <dbReference type="ChEBI" id="CHEBI:29105"/>
        <note>catalytic</note>
    </ligand>
</feature>
<feature type="transmembrane region" description="Helical" evidence="6">
    <location>
        <begin position="689"/>
        <end position="713"/>
    </location>
</feature>
<dbReference type="SMART" id="SM00608">
    <property type="entry name" value="ACR"/>
    <property type="match status" value="1"/>
</dbReference>
<dbReference type="InterPro" id="IPR001762">
    <property type="entry name" value="Disintegrin_dom"/>
</dbReference>
<proteinExistence type="predicted"/>
<dbReference type="EMBL" id="LK023368">
    <property type="protein sequence ID" value="CDS13010.1"/>
    <property type="molecule type" value="Genomic_DNA"/>
</dbReference>
<feature type="region of interest" description="Disordered" evidence="5">
    <location>
        <begin position="722"/>
        <end position="741"/>
    </location>
</feature>
<feature type="binding site" evidence="4">
    <location>
        <position position="422"/>
    </location>
    <ligand>
        <name>Zn(2+)</name>
        <dbReference type="ChEBI" id="CHEBI:29105"/>
        <note>catalytic</note>
    </ligand>
</feature>
<feature type="chain" id="PRO_5001726750" description="Disintegrin and metalloproteinase domain-containing protein B" evidence="7">
    <location>
        <begin position="22"/>
        <end position="876"/>
    </location>
</feature>
<dbReference type="InterPro" id="IPR006586">
    <property type="entry name" value="ADAM_Cys-rich"/>
</dbReference>
<dbReference type="PROSITE" id="PS50215">
    <property type="entry name" value="ADAM_MEPRO"/>
    <property type="match status" value="1"/>
</dbReference>
<keyword evidence="6" id="KW-0472">Membrane</keyword>
<dbReference type="OrthoDB" id="5951731at2759"/>
<keyword evidence="1" id="KW-1015">Disulfide bond</keyword>
<evidence type="ECO:0000259" key="8">
    <source>
        <dbReference type="PROSITE" id="PS50214"/>
    </source>
</evidence>
<dbReference type="FunFam" id="4.10.70.10:FF:000003">
    <property type="entry name" value="Disintegrin and metalloproteinase domain-containing protein 17"/>
    <property type="match status" value="1"/>
</dbReference>
<dbReference type="Gene3D" id="3.40.1620.60">
    <property type="match status" value="1"/>
</dbReference>
<name>A0A077X0C6_9FUNG</name>